<dbReference type="Proteomes" id="UP000295146">
    <property type="component" value="Unassembled WGS sequence"/>
</dbReference>
<dbReference type="SUPFAM" id="SSF55961">
    <property type="entry name" value="Bet v1-like"/>
    <property type="match status" value="1"/>
</dbReference>
<evidence type="ECO:0000313" key="1">
    <source>
        <dbReference type="EMBL" id="TDW76589.1"/>
    </source>
</evidence>
<reference evidence="1 2" key="1">
    <citation type="submission" date="2019-03" db="EMBL/GenBank/DDBJ databases">
        <title>Genomic Encyclopedia of Type Strains, Phase III (KMG-III): the genomes of soil and plant-associated and newly described type strains.</title>
        <authorList>
            <person name="Whitman W."/>
        </authorList>
    </citation>
    <scope>NUCLEOTIDE SEQUENCE [LARGE SCALE GENOMIC DNA]</scope>
    <source>
        <strain evidence="1 2">VKM Ac-2573</strain>
    </source>
</reference>
<keyword evidence="2" id="KW-1185">Reference proteome</keyword>
<accession>A0A4R8CJE3</accession>
<gene>
    <name evidence="1" type="ORF">EV653_1746</name>
</gene>
<name>A0A4R8CJE3_9ACTN</name>
<comment type="caution">
    <text evidence="1">The sequence shown here is derived from an EMBL/GenBank/DDBJ whole genome shotgun (WGS) entry which is preliminary data.</text>
</comment>
<dbReference type="Gene3D" id="3.30.530.20">
    <property type="match status" value="1"/>
</dbReference>
<dbReference type="RefSeq" id="WP_134099826.1">
    <property type="nucleotide sequence ID" value="NZ_SODP01000001.1"/>
</dbReference>
<protein>
    <recommendedName>
        <fullName evidence="3">Polyketide cyclase/dehydrase/lipid transport protein</fullName>
    </recommendedName>
</protein>
<sequence length="151" mass="16965">MSDHEAWTTIDVAPNIVFDRLSDLDRLPGYLPWLTELHPMSPRPVEAQGPEVRLPHQAVHREVDLTAGDSHEEGWVDVLDEDRILRWGTETQSDYHGELVVDFVADGTSKLTVRLRTSHDDGVDAKLGQALTELKAALEQESRHPESEPEA</sequence>
<evidence type="ECO:0000313" key="2">
    <source>
        <dbReference type="Proteomes" id="UP000295146"/>
    </source>
</evidence>
<dbReference type="AlphaFoldDB" id="A0A4R8CJE3"/>
<evidence type="ECO:0008006" key="3">
    <source>
        <dbReference type="Google" id="ProtNLM"/>
    </source>
</evidence>
<dbReference type="EMBL" id="SODP01000001">
    <property type="protein sequence ID" value="TDW76589.1"/>
    <property type="molecule type" value="Genomic_DNA"/>
</dbReference>
<dbReference type="InterPro" id="IPR023393">
    <property type="entry name" value="START-like_dom_sf"/>
</dbReference>
<proteinExistence type="predicted"/>
<organism evidence="1 2">
    <name type="scientific">Kribbella pratensis</name>
    <dbReference type="NCBI Taxonomy" id="2512112"/>
    <lineage>
        <taxon>Bacteria</taxon>
        <taxon>Bacillati</taxon>
        <taxon>Actinomycetota</taxon>
        <taxon>Actinomycetes</taxon>
        <taxon>Propionibacteriales</taxon>
        <taxon>Kribbellaceae</taxon>
        <taxon>Kribbella</taxon>
    </lineage>
</organism>
<dbReference type="OrthoDB" id="5244508at2"/>